<dbReference type="VEuPathDB" id="AmoebaDB:DICPUDRAFT_100171"/>
<organism evidence="2 3">
    <name type="scientific">Dictyostelium purpureum</name>
    <name type="common">Slime mold</name>
    <dbReference type="NCBI Taxonomy" id="5786"/>
    <lineage>
        <taxon>Eukaryota</taxon>
        <taxon>Amoebozoa</taxon>
        <taxon>Evosea</taxon>
        <taxon>Eumycetozoa</taxon>
        <taxon>Dictyostelia</taxon>
        <taxon>Dictyosteliales</taxon>
        <taxon>Dictyosteliaceae</taxon>
        <taxon>Dictyostelium</taxon>
    </lineage>
</organism>
<feature type="region of interest" description="Disordered" evidence="1">
    <location>
        <begin position="122"/>
        <end position="148"/>
    </location>
</feature>
<evidence type="ECO:0000313" key="2">
    <source>
        <dbReference type="EMBL" id="EGC28297.1"/>
    </source>
</evidence>
<dbReference type="RefSeq" id="XP_003295177.1">
    <property type="nucleotide sequence ID" value="XM_003295129.1"/>
</dbReference>
<gene>
    <name evidence="2" type="ORF">DICPUDRAFT_100171</name>
</gene>
<name>F1A683_DICPU</name>
<dbReference type="Proteomes" id="UP000001064">
    <property type="component" value="Unassembled WGS sequence"/>
</dbReference>
<dbReference type="EMBL" id="GL871694">
    <property type="protein sequence ID" value="EGC28297.1"/>
    <property type="molecule type" value="Genomic_DNA"/>
</dbReference>
<feature type="compositionally biased region" description="Acidic residues" evidence="1">
    <location>
        <begin position="139"/>
        <end position="148"/>
    </location>
</feature>
<reference evidence="3" key="1">
    <citation type="journal article" date="2011" name="Genome Biol.">
        <title>Comparative genomics of the social amoebae Dictyostelium discoideum and Dictyostelium purpureum.</title>
        <authorList>
            <consortium name="US DOE Joint Genome Institute (JGI-PGF)"/>
            <person name="Sucgang R."/>
            <person name="Kuo A."/>
            <person name="Tian X."/>
            <person name="Salerno W."/>
            <person name="Parikh A."/>
            <person name="Feasley C.L."/>
            <person name="Dalin E."/>
            <person name="Tu H."/>
            <person name="Huang E."/>
            <person name="Barry K."/>
            <person name="Lindquist E."/>
            <person name="Shapiro H."/>
            <person name="Bruce D."/>
            <person name="Schmutz J."/>
            <person name="Salamov A."/>
            <person name="Fey P."/>
            <person name="Gaudet P."/>
            <person name="Anjard C."/>
            <person name="Babu M.M."/>
            <person name="Basu S."/>
            <person name="Bushmanova Y."/>
            <person name="van der Wel H."/>
            <person name="Katoh-Kurasawa M."/>
            <person name="Dinh C."/>
            <person name="Coutinho P.M."/>
            <person name="Saito T."/>
            <person name="Elias M."/>
            <person name="Schaap P."/>
            <person name="Kay R.R."/>
            <person name="Henrissat B."/>
            <person name="Eichinger L."/>
            <person name="Rivero F."/>
            <person name="Putnam N.H."/>
            <person name="West C.M."/>
            <person name="Loomis W.F."/>
            <person name="Chisholm R.L."/>
            <person name="Shaulsky G."/>
            <person name="Strassmann J.E."/>
            <person name="Queller D.C."/>
            <person name="Kuspa A."/>
            <person name="Grigoriev I.V."/>
        </authorList>
    </citation>
    <scope>NUCLEOTIDE SEQUENCE [LARGE SCALE GENOMIC DNA]</scope>
    <source>
        <strain evidence="3">QSDP1</strain>
    </source>
</reference>
<dbReference type="GeneID" id="10511208"/>
<proteinExistence type="predicted"/>
<dbReference type="AlphaFoldDB" id="F1A683"/>
<feature type="compositionally biased region" description="Acidic residues" evidence="1">
    <location>
        <begin position="122"/>
        <end position="132"/>
    </location>
</feature>
<protein>
    <submittedName>
        <fullName evidence="2">Expressed protein</fullName>
    </submittedName>
</protein>
<accession>F1A683</accession>
<dbReference type="InParanoid" id="F1A683"/>
<keyword evidence="3" id="KW-1185">Reference proteome</keyword>
<evidence type="ECO:0000313" key="3">
    <source>
        <dbReference type="Proteomes" id="UP000001064"/>
    </source>
</evidence>
<evidence type="ECO:0000256" key="1">
    <source>
        <dbReference type="SAM" id="MobiDB-lite"/>
    </source>
</evidence>
<sequence length="148" mass="17383">MKKHTHENEDQGEGNILIITHYKLEENGKTSNETTINNSAFEKWVESLTLNGIMDLNDIRNIIVDISLEWCTPDQIFQEIINKNSYTAIDWKLFNPKKFKVNTNAYIKVRDFFNNKQILYEEETSSDSDLDENPFFLDSSEEEYTESD</sequence>
<dbReference type="KEGG" id="dpp:DICPUDRAFT_100171"/>